<sequence length="283" mass="33471">MRGEKLNKKTEITKAALELFAKKGFSETSVQEIADTVKISKGSFYKYFSSKRALMLDLLEEYHLKIMDRMNEYDWAKETSNQSLVTYIELEIKAWVEHQSFFYVLFKEFPPKCDVEITERIEKLHQTTITNHREVFSHIYGERLESYISDLVLLLEGILRESITQIIIHKQQDISPASIARWISHHINVIIQHMEEKEPLLQYNRQDSIPELIQDVKDLISRLAISSEKTKYNETITLIESEWKKTDSNPVLMEALLHYLKKHKDLKIKIWQLEQLLLQEDES</sequence>
<dbReference type="InterPro" id="IPR009057">
    <property type="entry name" value="Homeodomain-like_sf"/>
</dbReference>
<keyword evidence="6" id="KW-1185">Reference proteome</keyword>
<organism evidence="5 6">
    <name type="scientific">Gracilibacillus oryzae</name>
    <dbReference type="NCBI Taxonomy" id="1672701"/>
    <lineage>
        <taxon>Bacteria</taxon>
        <taxon>Bacillati</taxon>
        <taxon>Bacillota</taxon>
        <taxon>Bacilli</taxon>
        <taxon>Bacillales</taxon>
        <taxon>Bacillaceae</taxon>
        <taxon>Gracilibacillus</taxon>
    </lineage>
</organism>
<dbReference type="SUPFAM" id="SSF46689">
    <property type="entry name" value="Homeodomain-like"/>
    <property type="match status" value="1"/>
</dbReference>
<dbReference type="Gene3D" id="1.10.357.10">
    <property type="entry name" value="Tetracycline Repressor, domain 2"/>
    <property type="match status" value="1"/>
</dbReference>
<accession>A0A7C8GTX2</accession>
<feature type="DNA-binding region" description="H-T-H motif" evidence="3">
    <location>
        <begin position="29"/>
        <end position="48"/>
    </location>
</feature>
<dbReference type="PROSITE" id="PS50977">
    <property type="entry name" value="HTH_TETR_2"/>
    <property type="match status" value="1"/>
</dbReference>
<evidence type="ECO:0000256" key="2">
    <source>
        <dbReference type="ARBA" id="ARBA00023125"/>
    </source>
</evidence>
<dbReference type="PANTHER" id="PTHR43479:SF22">
    <property type="entry name" value="TRANSCRIPTIONAL REGULATOR, TETR FAMILY"/>
    <property type="match status" value="1"/>
</dbReference>
<dbReference type="Proteomes" id="UP000480246">
    <property type="component" value="Unassembled WGS sequence"/>
</dbReference>
<feature type="domain" description="HTH tetR-type" evidence="4">
    <location>
        <begin position="6"/>
        <end position="66"/>
    </location>
</feature>
<dbReference type="AlphaFoldDB" id="A0A7C8GTX2"/>
<proteinExistence type="predicted"/>
<evidence type="ECO:0000259" key="4">
    <source>
        <dbReference type="PROSITE" id="PS50977"/>
    </source>
</evidence>
<keyword evidence="2 3" id="KW-0238">DNA-binding</keyword>
<evidence type="ECO:0000313" key="5">
    <source>
        <dbReference type="EMBL" id="KAB8137931.1"/>
    </source>
</evidence>
<gene>
    <name evidence="5" type="ORF">F9U64_07400</name>
</gene>
<evidence type="ECO:0000256" key="1">
    <source>
        <dbReference type="ARBA" id="ARBA00022491"/>
    </source>
</evidence>
<dbReference type="PANTHER" id="PTHR43479">
    <property type="entry name" value="ACREF/ENVCD OPERON REPRESSOR-RELATED"/>
    <property type="match status" value="1"/>
</dbReference>
<dbReference type="Pfam" id="PF00440">
    <property type="entry name" value="TetR_N"/>
    <property type="match status" value="1"/>
</dbReference>
<comment type="caution">
    <text evidence="5">The sequence shown here is derived from an EMBL/GenBank/DDBJ whole genome shotgun (WGS) entry which is preliminary data.</text>
</comment>
<evidence type="ECO:0000313" key="6">
    <source>
        <dbReference type="Proteomes" id="UP000480246"/>
    </source>
</evidence>
<dbReference type="EMBL" id="WEID01000032">
    <property type="protein sequence ID" value="KAB8137931.1"/>
    <property type="molecule type" value="Genomic_DNA"/>
</dbReference>
<dbReference type="InterPro" id="IPR023772">
    <property type="entry name" value="DNA-bd_HTH_TetR-type_CS"/>
</dbReference>
<dbReference type="PRINTS" id="PR00455">
    <property type="entry name" value="HTHTETR"/>
</dbReference>
<dbReference type="OrthoDB" id="9812993at2"/>
<protein>
    <submittedName>
        <fullName evidence="5">TetR/AcrR family transcriptional regulator</fullName>
    </submittedName>
</protein>
<dbReference type="InterPro" id="IPR050624">
    <property type="entry name" value="HTH-type_Tx_Regulator"/>
</dbReference>
<dbReference type="PROSITE" id="PS01081">
    <property type="entry name" value="HTH_TETR_1"/>
    <property type="match status" value="1"/>
</dbReference>
<dbReference type="InterPro" id="IPR001647">
    <property type="entry name" value="HTH_TetR"/>
</dbReference>
<keyword evidence="1" id="KW-0678">Repressor</keyword>
<dbReference type="GO" id="GO:0003677">
    <property type="term" value="F:DNA binding"/>
    <property type="evidence" value="ECO:0007669"/>
    <property type="project" value="UniProtKB-UniRule"/>
</dbReference>
<name>A0A7C8GTX2_9BACI</name>
<evidence type="ECO:0000256" key="3">
    <source>
        <dbReference type="PROSITE-ProRule" id="PRU00335"/>
    </source>
</evidence>
<reference evidence="5 6" key="1">
    <citation type="submission" date="2019-10" db="EMBL/GenBank/DDBJ databases">
        <title>Gracilibacillus sp. nov. isolated from rice seeds.</title>
        <authorList>
            <person name="He S."/>
        </authorList>
    </citation>
    <scope>NUCLEOTIDE SEQUENCE [LARGE SCALE GENOMIC DNA]</scope>
    <source>
        <strain evidence="5 6">TD8</strain>
    </source>
</reference>